<dbReference type="SUPFAM" id="SSF52317">
    <property type="entry name" value="Class I glutamine amidotransferase-like"/>
    <property type="match status" value="1"/>
</dbReference>
<dbReference type="RefSeq" id="WP_211548758.1">
    <property type="nucleotide sequence ID" value="NZ_JAGTUF010000009.1"/>
</dbReference>
<reference evidence="1 2" key="1">
    <citation type="submission" date="2021-04" db="EMBL/GenBank/DDBJ databases">
        <title>Magnetospirillum sulfuroxidans sp. nov., a facultative chemolithoautotrophic sulfur-oxidizing alphaproteobacterium isolated from freshwater sediment and proposals for Paramagetospirillum gen. nov., and Magnetospirillaceae fam. nov.</title>
        <authorList>
            <person name="Koziaeva V."/>
            <person name="Geelhoed J.S."/>
            <person name="Sorokin D.Y."/>
            <person name="Grouzdev D.S."/>
        </authorList>
    </citation>
    <scope>NUCLEOTIDE SEQUENCE [LARGE SCALE GENOMIC DNA]</scope>
    <source>
        <strain evidence="1 2">J10</strain>
    </source>
</reference>
<proteinExistence type="predicted"/>
<keyword evidence="2" id="KW-1185">Reference proteome</keyword>
<organism evidence="1 2">
    <name type="scientific">Magnetospirillum sulfuroxidans</name>
    <dbReference type="NCBI Taxonomy" id="611300"/>
    <lineage>
        <taxon>Bacteria</taxon>
        <taxon>Pseudomonadati</taxon>
        <taxon>Pseudomonadota</taxon>
        <taxon>Alphaproteobacteria</taxon>
        <taxon>Rhodospirillales</taxon>
        <taxon>Rhodospirillaceae</taxon>
        <taxon>Magnetospirillum</taxon>
    </lineage>
</organism>
<name>A0ABS5ICS2_9PROT</name>
<dbReference type="InterPro" id="IPR029062">
    <property type="entry name" value="Class_I_gatase-like"/>
</dbReference>
<sequence>MRKILAVDGGTYFHHFSYADPRVARFIDRRVHVGDLGATRLDDFDVVLLPCRIDPDSLIPFAGALRAYLDGGGTVVSLNADAADEFLPGIVNRSTEVNFWWWLDGGVDPGIRIMRPSHPLFAHVGAGHVIWHYHGVLTPPPGAISLVDVEGEGSLLYIDRASTAGRLIVSTLDPVFHHGSNFMPNATHLLYGLMEWLAEGALGDAMAPISADHPIEVVRAVSGGCCA</sequence>
<dbReference type="Proteomes" id="UP000680714">
    <property type="component" value="Unassembled WGS sequence"/>
</dbReference>
<accession>A0ABS5ICS2</accession>
<protein>
    <recommendedName>
        <fullName evidence="3">ThuA-like domain-containing protein</fullName>
    </recommendedName>
</protein>
<gene>
    <name evidence="1" type="ORF">KEC16_10900</name>
</gene>
<dbReference type="EMBL" id="JAGTUF010000009">
    <property type="protein sequence ID" value="MBR9972219.1"/>
    <property type="molecule type" value="Genomic_DNA"/>
</dbReference>
<evidence type="ECO:0000313" key="1">
    <source>
        <dbReference type="EMBL" id="MBR9972219.1"/>
    </source>
</evidence>
<evidence type="ECO:0008006" key="3">
    <source>
        <dbReference type="Google" id="ProtNLM"/>
    </source>
</evidence>
<evidence type="ECO:0000313" key="2">
    <source>
        <dbReference type="Proteomes" id="UP000680714"/>
    </source>
</evidence>
<comment type="caution">
    <text evidence="1">The sequence shown here is derived from an EMBL/GenBank/DDBJ whole genome shotgun (WGS) entry which is preliminary data.</text>
</comment>